<dbReference type="Proteomes" id="UP000188532">
    <property type="component" value="Unassembled WGS sequence"/>
</dbReference>
<organism evidence="2 3">
    <name type="scientific">Mycobacterium kansasii</name>
    <dbReference type="NCBI Taxonomy" id="1768"/>
    <lineage>
        <taxon>Bacteria</taxon>
        <taxon>Bacillati</taxon>
        <taxon>Actinomycetota</taxon>
        <taxon>Actinomycetes</taxon>
        <taxon>Mycobacteriales</taxon>
        <taxon>Mycobacteriaceae</taxon>
        <taxon>Mycobacterium</taxon>
    </lineage>
</organism>
<gene>
    <name evidence="2" type="ORF">BZL29_8393</name>
</gene>
<feature type="region of interest" description="Disordered" evidence="1">
    <location>
        <begin position="1"/>
        <end position="56"/>
    </location>
</feature>
<name>A0A1V3WAF3_MYCKA</name>
<dbReference type="EMBL" id="MVBN01000015">
    <property type="protein sequence ID" value="OOK63920.1"/>
    <property type="molecule type" value="Genomic_DNA"/>
</dbReference>
<proteinExistence type="predicted"/>
<evidence type="ECO:0000313" key="3">
    <source>
        <dbReference type="Proteomes" id="UP000188532"/>
    </source>
</evidence>
<reference evidence="2 3" key="1">
    <citation type="submission" date="2017-02" db="EMBL/GenBank/DDBJ databases">
        <title>Complete genome sequences of Mycobacterium kansasii strains isolated from rhesus macaques.</title>
        <authorList>
            <person name="Panda A."/>
            <person name="Nagaraj S."/>
            <person name="Zhao X."/>
            <person name="Tettelin H."/>
            <person name="Detolla L.J."/>
        </authorList>
    </citation>
    <scope>NUCLEOTIDE SEQUENCE [LARGE SCALE GENOMIC DNA]</scope>
    <source>
        <strain evidence="2 3">11-3469</strain>
    </source>
</reference>
<comment type="caution">
    <text evidence="2">The sequence shown here is derived from an EMBL/GenBank/DDBJ whole genome shotgun (WGS) entry which is preliminary data.</text>
</comment>
<accession>A0A1V3WAF3</accession>
<evidence type="ECO:0000313" key="2">
    <source>
        <dbReference type="EMBL" id="OOK63920.1"/>
    </source>
</evidence>
<feature type="compositionally biased region" description="Polar residues" evidence="1">
    <location>
        <begin position="1"/>
        <end position="11"/>
    </location>
</feature>
<sequence>MRRPTDSTSRQFVGPGDIAGGSGRHRRRGGDPAGGDALPARRRRADALAAARRVDPTDQRALAAVPPDILDDLSRSMVVAVDNAVRTSSNELAVAIDEFGQERTAPFTRAVDNAKAALAQAFSVRQQLDDSVPETPAQRRELLTRVIVSAATADRELEAQTEAFEQLRDLVINAPSRLDMLTQQYVELTTRIAPSQQRLAELHDEFGETALTSVAGNVTAAQERLVFADRNIGMARELSTQAVSGGQSGLVDAVRAAESALGQARSLLDAVDSAAGDIRHASPSCRRSWLM</sequence>
<evidence type="ECO:0000256" key="1">
    <source>
        <dbReference type="SAM" id="MobiDB-lite"/>
    </source>
</evidence>
<protein>
    <submittedName>
        <fullName evidence="2">Uncharacterized protein</fullName>
    </submittedName>
</protein>
<dbReference type="AlphaFoldDB" id="A0A1V3WAF3"/>